<dbReference type="PANTHER" id="PTHR47959">
    <property type="entry name" value="ATP-DEPENDENT RNA HELICASE RHLE-RELATED"/>
    <property type="match status" value="1"/>
</dbReference>
<evidence type="ECO:0000256" key="3">
    <source>
        <dbReference type="ARBA" id="ARBA00022806"/>
    </source>
</evidence>
<evidence type="ECO:0000259" key="5">
    <source>
        <dbReference type="PROSITE" id="PS51192"/>
    </source>
</evidence>
<accession>A0ABR2N1V6</accession>
<reference evidence="6 7" key="1">
    <citation type="journal article" date="2022" name="Nat. Plants">
        <title>Genomes of leafy and leafless Platanthera orchids illuminate the evolution of mycoheterotrophy.</title>
        <authorList>
            <person name="Li M.H."/>
            <person name="Liu K.W."/>
            <person name="Li Z."/>
            <person name="Lu H.C."/>
            <person name="Ye Q.L."/>
            <person name="Zhang D."/>
            <person name="Wang J.Y."/>
            <person name="Li Y.F."/>
            <person name="Zhong Z.M."/>
            <person name="Liu X."/>
            <person name="Yu X."/>
            <person name="Liu D.K."/>
            <person name="Tu X.D."/>
            <person name="Liu B."/>
            <person name="Hao Y."/>
            <person name="Liao X.Y."/>
            <person name="Jiang Y.T."/>
            <person name="Sun W.H."/>
            <person name="Chen J."/>
            <person name="Chen Y.Q."/>
            <person name="Ai Y."/>
            <person name="Zhai J.W."/>
            <person name="Wu S.S."/>
            <person name="Zhou Z."/>
            <person name="Hsiao Y.Y."/>
            <person name="Wu W.L."/>
            <person name="Chen Y.Y."/>
            <person name="Lin Y.F."/>
            <person name="Hsu J.L."/>
            <person name="Li C.Y."/>
            <person name="Wang Z.W."/>
            <person name="Zhao X."/>
            <person name="Zhong W.Y."/>
            <person name="Ma X.K."/>
            <person name="Ma L."/>
            <person name="Huang J."/>
            <person name="Chen G.Z."/>
            <person name="Huang M.Z."/>
            <person name="Huang L."/>
            <person name="Peng D.H."/>
            <person name="Luo Y.B."/>
            <person name="Zou S.Q."/>
            <person name="Chen S.P."/>
            <person name="Lan S."/>
            <person name="Tsai W.C."/>
            <person name="Van de Peer Y."/>
            <person name="Liu Z.J."/>
        </authorList>
    </citation>
    <scope>NUCLEOTIDE SEQUENCE [LARGE SCALE GENOMIC DNA]</scope>
    <source>
        <strain evidence="6">Lor288</strain>
    </source>
</reference>
<dbReference type="PROSITE" id="PS00039">
    <property type="entry name" value="DEAD_ATP_HELICASE"/>
    <property type="match status" value="1"/>
</dbReference>
<keyword evidence="7" id="KW-1185">Reference proteome</keyword>
<dbReference type="GO" id="GO:0004386">
    <property type="term" value="F:helicase activity"/>
    <property type="evidence" value="ECO:0007669"/>
    <property type="project" value="UniProtKB-KW"/>
</dbReference>
<evidence type="ECO:0000256" key="1">
    <source>
        <dbReference type="ARBA" id="ARBA00022741"/>
    </source>
</evidence>
<dbReference type="InterPro" id="IPR050079">
    <property type="entry name" value="DEAD_box_RNA_helicase"/>
</dbReference>
<organism evidence="6 7">
    <name type="scientific">Platanthera guangdongensis</name>
    <dbReference type="NCBI Taxonomy" id="2320717"/>
    <lineage>
        <taxon>Eukaryota</taxon>
        <taxon>Viridiplantae</taxon>
        <taxon>Streptophyta</taxon>
        <taxon>Embryophyta</taxon>
        <taxon>Tracheophyta</taxon>
        <taxon>Spermatophyta</taxon>
        <taxon>Magnoliopsida</taxon>
        <taxon>Liliopsida</taxon>
        <taxon>Asparagales</taxon>
        <taxon>Orchidaceae</taxon>
        <taxon>Orchidoideae</taxon>
        <taxon>Orchideae</taxon>
        <taxon>Orchidinae</taxon>
        <taxon>Platanthera</taxon>
    </lineage>
</organism>
<keyword evidence="2" id="KW-0378">Hydrolase</keyword>
<dbReference type="PROSITE" id="PS51192">
    <property type="entry name" value="HELICASE_ATP_BIND_1"/>
    <property type="match status" value="1"/>
</dbReference>
<name>A0ABR2N1V6_9ASPA</name>
<dbReference type="SUPFAM" id="SSF52540">
    <property type="entry name" value="P-loop containing nucleoside triphosphate hydrolases"/>
    <property type="match status" value="1"/>
</dbReference>
<evidence type="ECO:0000313" key="6">
    <source>
        <dbReference type="EMBL" id="KAK8970510.1"/>
    </source>
</evidence>
<evidence type="ECO:0000256" key="2">
    <source>
        <dbReference type="ARBA" id="ARBA00022801"/>
    </source>
</evidence>
<evidence type="ECO:0000256" key="4">
    <source>
        <dbReference type="ARBA" id="ARBA00022840"/>
    </source>
</evidence>
<dbReference type="InterPro" id="IPR014001">
    <property type="entry name" value="Helicase_ATP-bd"/>
</dbReference>
<dbReference type="Proteomes" id="UP001412067">
    <property type="component" value="Unassembled WGS sequence"/>
</dbReference>
<gene>
    <name evidence="6" type="ORF">KSP40_PGU002849</name>
</gene>
<sequence>MQVRTPGRLLDHLSNTKGFSLLMLKYLVIDEADRLLNMDFEKAIDDILKAIPRERKTYLFSATMTKKLFMTMVTDNDIIF</sequence>
<keyword evidence="1" id="KW-0547">Nucleotide-binding</keyword>
<feature type="domain" description="Helicase ATP-binding" evidence="5">
    <location>
        <begin position="1"/>
        <end position="80"/>
    </location>
</feature>
<comment type="caution">
    <text evidence="6">The sequence shown here is derived from an EMBL/GenBank/DDBJ whole genome shotgun (WGS) entry which is preliminary data.</text>
</comment>
<dbReference type="PANTHER" id="PTHR47959:SF24">
    <property type="entry name" value="ATP-DEPENDENT RNA HELICASE"/>
    <property type="match status" value="1"/>
</dbReference>
<dbReference type="Pfam" id="PF00270">
    <property type="entry name" value="DEAD"/>
    <property type="match status" value="1"/>
</dbReference>
<keyword evidence="3 6" id="KW-0347">Helicase</keyword>
<dbReference type="Gene3D" id="3.40.50.300">
    <property type="entry name" value="P-loop containing nucleotide triphosphate hydrolases"/>
    <property type="match status" value="1"/>
</dbReference>
<dbReference type="InterPro" id="IPR027417">
    <property type="entry name" value="P-loop_NTPase"/>
</dbReference>
<keyword evidence="4" id="KW-0067">ATP-binding</keyword>
<evidence type="ECO:0000313" key="7">
    <source>
        <dbReference type="Proteomes" id="UP001412067"/>
    </source>
</evidence>
<dbReference type="EMBL" id="JBBWWR010000002">
    <property type="protein sequence ID" value="KAK8970510.1"/>
    <property type="molecule type" value="Genomic_DNA"/>
</dbReference>
<proteinExistence type="predicted"/>
<dbReference type="InterPro" id="IPR011545">
    <property type="entry name" value="DEAD/DEAH_box_helicase_dom"/>
</dbReference>
<dbReference type="InterPro" id="IPR000629">
    <property type="entry name" value="RNA-helicase_DEAD-box_CS"/>
</dbReference>
<protein>
    <submittedName>
        <fullName evidence="6">DEAD-box ATP-dependent RNA helicase 10</fullName>
    </submittedName>
</protein>